<dbReference type="EMBL" id="AFNH02001819">
    <property type="protein sequence ID" value="EZG42771.1"/>
    <property type="molecule type" value="Genomic_DNA"/>
</dbReference>
<dbReference type="OrthoDB" id="420169at2759"/>
<comment type="caution">
    <text evidence="3">The sequence shown here is derived from an EMBL/GenBank/DDBJ whole genome shotgun (WGS) entry which is preliminary data.</text>
</comment>
<dbReference type="RefSeq" id="XP_011133951.1">
    <property type="nucleotide sequence ID" value="XM_011135649.1"/>
</dbReference>
<sequence>MPIERGYVKALINPYVVGKRVTHNCQPLYPYTNSDGKFPNAQAIGPVIAWAIGQRVIAKIDLSKAFHAVPIVKQQQPYYSFLDARGRCYCYKKMPMSARTAPKHFANVMSLVLGRLQTDDRINVRSYQDDIIIAANTREELRERYKRVTNHLRSLEFKINPEKPSLADEIGTCERPWT</sequence>
<dbReference type="PROSITE" id="PS50878">
    <property type="entry name" value="RT_POL"/>
    <property type="match status" value="1"/>
</dbReference>
<name>A0A023AVJ8_GRENI</name>
<evidence type="ECO:0000256" key="1">
    <source>
        <dbReference type="SAM" id="Coils"/>
    </source>
</evidence>
<dbReference type="SUPFAM" id="SSF56672">
    <property type="entry name" value="DNA/RNA polymerases"/>
    <property type="match status" value="1"/>
</dbReference>
<dbReference type="InterPro" id="IPR000477">
    <property type="entry name" value="RT_dom"/>
</dbReference>
<evidence type="ECO:0000259" key="2">
    <source>
        <dbReference type="PROSITE" id="PS50878"/>
    </source>
</evidence>
<organism evidence="3 4">
    <name type="scientific">Gregarina niphandrodes</name>
    <name type="common">Septate eugregarine</name>
    <dbReference type="NCBI Taxonomy" id="110365"/>
    <lineage>
        <taxon>Eukaryota</taxon>
        <taxon>Sar</taxon>
        <taxon>Alveolata</taxon>
        <taxon>Apicomplexa</taxon>
        <taxon>Conoidasida</taxon>
        <taxon>Gregarinasina</taxon>
        <taxon>Eugregarinorida</taxon>
        <taxon>Gregarinidae</taxon>
        <taxon>Gregarina</taxon>
    </lineage>
</organism>
<accession>A0A023AVJ8</accession>
<reference evidence="3" key="1">
    <citation type="submission" date="2013-12" db="EMBL/GenBank/DDBJ databases">
        <authorList>
            <person name="Omoto C.K."/>
            <person name="Sibley D."/>
            <person name="Venepally P."/>
            <person name="Hadjithomas M."/>
            <person name="Karamycheva S."/>
            <person name="Brunk B."/>
            <person name="Roos D."/>
            <person name="Caler E."/>
            <person name="Lorenzi H."/>
        </authorList>
    </citation>
    <scope>NUCLEOTIDE SEQUENCE</scope>
</reference>
<gene>
    <name evidence="3" type="ORF">GNI_228330</name>
</gene>
<proteinExistence type="predicted"/>
<keyword evidence="4" id="KW-1185">Reference proteome</keyword>
<keyword evidence="1" id="KW-0175">Coiled coil</keyword>
<dbReference type="Pfam" id="PF00078">
    <property type="entry name" value="RVT_1"/>
    <property type="match status" value="1"/>
</dbReference>
<keyword evidence="3" id="KW-0808">Transferase</keyword>
<evidence type="ECO:0000313" key="3">
    <source>
        <dbReference type="EMBL" id="EZG42771.1"/>
    </source>
</evidence>
<dbReference type="AlphaFoldDB" id="A0A023AVJ8"/>
<dbReference type="InterPro" id="IPR043502">
    <property type="entry name" value="DNA/RNA_pol_sf"/>
</dbReference>
<dbReference type="PANTHER" id="PTHR33050">
    <property type="entry name" value="REVERSE TRANSCRIPTASE DOMAIN-CONTAINING PROTEIN"/>
    <property type="match status" value="1"/>
</dbReference>
<dbReference type="Proteomes" id="UP000019763">
    <property type="component" value="Unassembled WGS sequence"/>
</dbReference>
<dbReference type="GO" id="GO:0003964">
    <property type="term" value="F:RNA-directed DNA polymerase activity"/>
    <property type="evidence" value="ECO:0007669"/>
    <property type="project" value="UniProtKB-KW"/>
</dbReference>
<protein>
    <submittedName>
        <fullName evidence="3">RNA-directed DNA polymerase</fullName>
    </submittedName>
</protein>
<dbReference type="GeneID" id="22916700"/>
<keyword evidence="3" id="KW-0695">RNA-directed DNA polymerase</keyword>
<dbReference type="InterPro" id="IPR043128">
    <property type="entry name" value="Rev_trsase/Diguanyl_cyclase"/>
</dbReference>
<feature type="domain" description="Reverse transcriptase" evidence="2">
    <location>
        <begin position="1"/>
        <end position="178"/>
    </location>
</feature>
<dbReference type="InterPro" id="IPR052055">
    <property type="entry name" value="Hepadnavirus_pol/RT"/>
</dbReference>
<dbReference type="Gene3D" id="3.10.10.10">
    <property type="entry name" value="HIV Type 1 Reverse Transcriptase, subunit A, domain 1"/>
    <property type="match status" value="1"/>
</dbReference>
<keyword evidence="3" id="KW-0548">Nucleotidyltransferase</keyword>
<dbReference type="PANTHER" id="PTHR33050:SF7">
    <property type="entry name" value="RIBONUCLEASE H"/>
    <property type="match status" value="1"/>
</dbReference>
<evidence type="ECO:0000313" key="4">
    <source>
        <dbReference type="Proteomes" id="UP000019763"/>
    </source>
</evidence>
<feature type="coiled-coil region" evidence="1">
    <location>
        <begin position="124"/>
        <end position="158"/>
    </location>
</feature>
<dbReference type="Gene3D" id="3.30.70.270">
    <property type="match status" value="1"/>
</dbReference>
<dbReference type="VEuPathDB" id="CryptoDB:GNI_228330"/>